<dbReference type="Pfam" id="PF08985">
    <property type="entry name" value="DP-EP"/>
    <property type="match status" value="1"/>
</dbReference>
<dbReference type="RefSeq" id="WP_382416604.1">
    <property type="nucleotide sequence ID" value="NZ_AP031500.1"/>
</dbReference>
<reference evidence="2" key="1">
    <citation type="journal article" date="2019" name="Int. J. Syst. Evol. Microbiol.">
        <title>The Global Catalogue of Microorganisms (GCM) 10K type strain sequencing project: providing services to taxonomists for standard genome sequencing and annotation.</title>
        <authorList>
            <consortium name="The Broad Institute Genomics Platform"/>
            <consortium name="The Broad Institute Genome Sequencing Center for Infectious Disease"/>
            <person name="Wu L."/>
            <person name="Ma J."/>
        </authorList>
    </citation>
    <scope>NUCLEOTIDE SEQUENCE [LARGE SCALE GENOMIC DNA]</scope>
    <source>
        <strain evidence="2">KCTC 52141</strain>
    </source>
</reference>
<proteinExistence type="predicted"/>
<dbReference type="InterPro" id="IPR015078">
    <property type="entry name" value="DP-EP"/>
</dbReference>
<comment type="caution">
    <text evidence="1">The sequence shown here is derived from an EMBL/GenBank/DDBJ whole genome shotgun (WGS) entry which is preliminary data.</text>
</comment>
<gene>
    <name evidence="1" type="ORF">ACFOEB_11020</name>
</gene>
<dbReference type="Proteomes" id="UP001595548">
    <property type="component" value="Unassembled WGS sequence"/>
</dbReference>
<dbReference type="EMBL" id="JBHRTL010000006">
    <property type="protein sequence ID" value="MFC3155732.1"/>
    <property type="molecule type" value="Genomic_DNA"/>
</dbReference>
<keyword evidence="2" id="KW-1185">Reference proteome</keyword>
<protein>
    <submittedName>
        <fullName evidence="1">DP-EP family protein</fullName>
    </submittedName>
</protein>
<evidence type="ECO:0000313" key="1">
    <source>
        <dbReference type="EMBL" id="MFC3155732.1"/>
    </source>
</evidence>
<organism evidence="1 2">
    <name type="scientific">Gilvimarinus japonicus</name>
    <dbReference type="NCBI Taxonomy" id="1796469"/>
    <lineage>
        <taxon>Bacteria</taxon>
        <taxon>Pseudomonadati</taxon>
        <taxon>Pseudomonadota</taxon>
        <taxon>Gammaproteobacteria</taxon>
        <taxon>Cellvibrionales</taxon>
        <taxon>Cellvibrionaceae</taxon>
        <taxon>Gilvimarinus</taxon>
    </lineage>
</organism>
<evidence type="ECO:0000313" key="2">
    <source>
        <dbReference type="Proteomes" id="UP001595548"/>
    </source>
</evidence>
<sequence>MSKNNGTLLIDVPQGGASITTIKLTPKLPKAGKAQVWTMDDVTTEKVEKFSNVVVAFDENSLPDQVRYERAILVVHLSEKAQKQKGYWSFAFDGLQYVPSKEDDLHNIETQVSRDGQVLTLTIHNFGLNSEDVDFSFLAMYRDNQSGECSIYASADPGIRVGRPPGP</sequence>
<name>A0ABV7HPQ4_9GAMM</name>
<accession>A0ABV7HPQ4</accession>